<dbReference type="Gene3D" id="3.20.20.70">
    <property type="entry name" value="Aldolase class I"/>
    <property type="match status" value="1"/>
</dbReference>
<dbReference type="InterPro" id="IPR036732">
    <property type="entry name" value="AFP_Neu5c_C_sf"/>
</dbReference>
<gene>
    <name evidence="2" type="primary">neuB</name>
    <name evidence="2" type="ORF">GWR21_01080</name>
</gene>
<evidence type="ECO:0000259" key="1">
    <source>
        <dbReference type="PROSITE" id="PS50844"/>
    </source>
</evidence>
<dbReference type="EMBL" id="CP048113">
    <property type="protein sequence ID" value="QHS58234.1"/>
    <property type="molecule type" value="Genomic_DNA"/>
</dbReference>
<dbReference type="Proteomes" id="UP000476411">
    <property type="component" value="Chromosome"/>
</dbReference>
<dbReference type="PROSITE" id="PS50844">
    <property type="entry name" value="AFP_LIKE"/>
    <property type="match status" value="1"/>
</dbReference>
<dbReference type="RefSeq" id="WP_162329939.1">
    <property type="nucleotide sequence ID" value="NZ_CP048113.1"/>
</dbReference>
<dbReference type="GO" id="GO:0016051">
    <property type="term" value="P:carbohydrate biosynthetic process"/>
    <property type="evidence" value="ECO:0007669"/>
    <property type="project" value="InterPro"/>
</dbReference>
<dbReference type="InterPro" id="IPR057736">
    <property type="entry name" value="SAF_PseI/NeuA/NeuB"/>
</dbReference>
<keyword evidence="3" id="KW-1185">Reference proteome</keyword>
<dbReference type="InterPro" id="IPR006190">
    <property type="entry name" value="SAF_AFP_Neu5Ac"/>
</dbReference>
<evidence type="ECO:0000313" key="2">
    <source>
        <dbReference type="EMBL" id="QHS58234.1"/>
    </source>
</evidence>
<feature type="domain" description="AFP-like" evidence="1">
    <location>
        <begin position="284"/>
        <end position="340"/>
    </location>
</feature>
<dbReference type="SUPFAM" id="SSF51269">
    <property type="entry name" value="AFP III-like domain"/>
    <property type="match status" value="1"/>
</dbReference>
<dbReference type="SMART" id="SM00858">
    <property type="entry name" value="SAF"/>
    <property type="match status" value="1"/>
</dbReference>
<dbReference type="InterPro" id="IPR020007">
    <property type="entry name" value="NeuB/NeuA"/>
</dbReference>
<dbReference type="Gene3D" id="3.90.1210.10">
    <property type="entry name" value="Antifreeze-like/N-acetylneuraminic acid synthase C-terminal domain"/>
    <property type="match status" value="1"/>
</dbReference>
<accession>A0A6B9ZA80</accession>
<name>A0A6B9ZA80_9BACT</name>
<dbReference type="Pfam" id="PF03102">
    <property type="entry name" value="NeuB"/>
    <property type="match status" value="1"/>
</dbReference>
<dbReference type="AlphaFoldDB" id="A0A6B9ZA80"/>
<dbReference type="NCBIfam" id="TIGR03569">
    <property type="entry name" value="NeuB_NnaB"/>
    <property type="match status" value="1"/>
</dbReference>
<reference evidence="2 3" key="1">
    <citation type="submission" date="2020-01" db="EMBL/GenBank/DDBJ databases">
        <title>Complete genome sequence of Chitinophaga sp. H33E-04 isolated from quinoa roots.</title>
        <authorList>
            <person name="Weon H.-Y."/>
            <person name="Lee S.A."/>
        </authorList>
    </citation>
    <scope>NUCLEOTIDE SEQUENCE [LARGE SCALE GENOMIC DNA]</scope>
    <source>
        <strain evidence="2 3">H33E-04</strain>
    </source>
</reference>
<evidence type="ECO:0000313" key="3">
    <source>
        <dbReference type="Proteomes" id="UP000476411"/>
    </source>
</evidence>
<dbReference type="GO" id="GO:0050462">
    <property type="term" value="F:N-acetylneuraminate synthase activity"/>
    <property type="evidence" value="ECO:0007669"/>
    <property type="project" value="UniProtKB-EC"/>
</dbReference>
<dbReference type="Pfam" id="PF08666">
    <property type="entry name" value="SAF"/>
    <property type="match status" value="1"/>
</dbReference>
<organism evidence="2 3">
    <name type="scientific">Chitinophaga agri</name>
    <dbReference type="NCBI Taxonomy" id="2703787"/>
    <lineage>
        <taxon>Bacteria</taxon>
        <taxon>Pseudomonadati</taxon>
        <taxon>Bacteroidota</taxon>
        <taxon>Chitinophagia</taxon>
        <taxon>Chitinophagales</taxon>
        <taxon>Chitinophagaceae</taxon>
        <taxon>Chitinophaga</taxon>
    </lineage>
</organism>
<dbReference type="PANTHER" id="PTHR42966">
    <property type="entry name" value="N-ACETYLNEURAMINATE SYNTHASE"/>
    <property type="match status" value="1"/>
</dbReference>
<sequence>MKKVIIIAEAGVNHNGSMENALRLIDAAADAGADYVKFQTFKAARLVSREAKQAEYQQRNTGHTGSSQFEMLQKLEISETQHYELQAYATERGIRFLSTGFDEESIDFLDTLGIDIFKVPSGEITNYPYLKYIASKGKPIILSTGMTTLGEIEQAVNVLIENGIAREEIRILHCNTEYPTPMQDVNLMAMHTIKTAFGTGVGYSDHTTGIEIPIAAVALGAEIIEKHFTLDKEMDGPDHKASLDPVELRQMVTAIRNVEQAIAGSGFKQPSPSEKKNMTVARKSIHLRVDISQGTVITEGDLLMIRPGDGISPFDMEKVVGMRAGKDLTAYHKLTWSDFI</sequence>
<dbReference type="InterPro" id="IPR013974">
    <property type="entry name" value="SAF"/>
</dbReference>
<dbReference type="CDD" id="cd11615">
    <property type="entry name" value="SAF_NeuB_like"/>
    <property type="match status" value="1"/>
</dbReference>
<dbReference type="SUPFAM" id="SSF51569">
    <property type="entry name" value="Aldolase"/>
    <property type="match status" value="1"/>
</dbReference>
<dbReference type="InterPro" id="IPR051690">
    <property type="entry name" value="PseI-like"/>
</dbReference>
<dbReference type="EC" id="2.5.1.56" evidence="2"/>
<dbReference type="InterPro" id="IPR013785">
    <property type="entry name" value="Aldolase_TIM"/>
</dbReference>
<dbReference type="PANTHER" id="PTHR42966:SF1">
    <property type="entry name" value="SIALIC ACID SYNTHASE"/>
    <property type="match status" value="1"/>
</dbReference>
<protein>
    <submittedName>
        <fullName evidence="2">N-acetylneuraminate synthase</fullName>
        <ecNumber evidence="2">2.5.1.56</ecNumber>
    </submittedName>
</protein>
<dbReference type="InterPro" id="IPR013132">
    <property type="entry name" value="PseI/NeuA/B-like_N"/>
</dbReference>
<dbReference type="KEGG" id="chih:GWR21_01080"/>
<dbReference type="GO" id="GO:0047444">
    <property type="term" value="F:N-acylneuraminate-9-phosphate synthase activity"/>
    <property type="evidence" value="ECO:0007669"/>
    <property type="project" value="TreeGrafter"/>
</dbReference>
<proteinExistence type="predicted"/>
<keyword evidence="2" id="KW-0808">Transferase</keyword>